<name>A0ABX5M0I3_9GAMM</name>
<gene>
    <name evidence="2" type="ORF">WH50_15315</name>
</gene>
<keyword evidence="1" id="KW-0812">Transmembrane</keyword>
<proteinExistence type="predicted"/>
<reference evidence="2 3" key="1">
    <citation type="submission" date="2015-03" db="EMBL/GenBank/DDBJ databases">
        <authorList>
            <person name="Krishnan R."/>
            <person name="Midha S."/>
            <person name="Patil P.B."/>
            <person name="Rameshkumar N."/>
        </authorList>
    </citation>
    <scope>NUCLEOTIDE SEQUENCE [LARGE SCALE GENOMIC DNA]</scope>
    <source>
        <strain evidence="2 3">L1E11</strain>
    </source>
</reference>
<comment type="caution">
    <text evidence="2">The sequence shown here is derived from an EMBL/GenBank/DDBJ whole genome shotgun (WGS) entry which is preliminary data.</text>
</comment>
<dbReference type="RefSeq" id="WP_110188109.1">
    <property type="nucleotide sequence ID" value="NZ_LAPT01000076.1"/>
</dbReference>
<feature type="transmembrane region" description="Helical" evidence="1">
    <location>
        <begin position="222"/>
        <end position="242"/>
    </location>
</feature>
<accession>A0ABX5M0I3</accession>
<dbReference type="NCBIfam" id="TIGR03747">
    <property type="entry name" value="conj_TIGR03747"/>
    <property type="match status" value="1"/>
</dbReference>
<organism evidence="2 3">
    <name type="scientific">Pokkaliibacter plantistimulans</name>
    <dbReference type="NCBI Taxonomy" id="1635171"/>
    <lineage>
        <taxon>Bacteria</taxon>
        <taxon>Pseudomonadati</taxon>
        <taxon>Pseudomonadota</taxon>
        <taxon>Gammaproteobacteria</taxon>
        <taxon>Oceanospirillales</taxon>
        <taxon>Balneatrichaceae</taxon>
        <taxon>Pokkaliibacter</taxon>
    </lineage>
</organism>
<evidence type="ECO:0000256" key="1">
    <source>
        <dbReference type="SAM" id="Phobius"/>
    </source>
</evidence>
<keyword evidence="3" id="KW-1185">Reference proteome</keyword>
<evidence type="ECO:0000313" key="3">
    <source>
        <dbReference type="Proteomes" id="UP000248090"/>
    </source>
</evidence>
<protein>
    <recommendedName>
        <fullName evidence="4">TIGR03747 family integrating conjugative element membrane protein</fullName>
    </recommendedName>
</protein>
<evidence type="ECO:0008006" key="4">
    <source>
        <dbReference type="Google" id="ProtNLM"/>
    </source>
</evidence>
<dbReference type="EMBL" id="LAPT01000076">
    <property type="protein sequence ID" value="PXF30435.1"/>
    <property type="molecule type" value="Genomic_DNA"/>
</dbReference>
<dbReference type="Proteomes" id="UP000248090">
    <property type="component" value="Unassembled WGS sequence"/>
</dbReference>
<feature type="transmembrane region" description="Helical" evidence="1">
    <location>
        <begin position="30"/>
        <end position="53"/>
    </location>
</feature>
<evidence type="ECO:0000313" key="2">
    <source>
        <dbReference type="EMBL" id="PXF30435.1"/>
    </source>
</evidence>
<keyword evidence="1" id="KW-1133">Transmembrane helix</keyword>
<dbReference type="Pfam" id="PF14348">
    <property type="entry name" value="DtrJ-like"/>
    <property type="match status" value="1"/>
</dbReference>
<sequence>MAREPVDQAERQQQRRVGLFGRLFELPIRALGVLMLSLFFSLVMEWIGIAFFYPEQGYVHSREMMEREMGYFSSDFRHSLLHSQPVLLASGVVQNVYGWAFVKTGFMAFAEQARQPIPAEAGNVQRYSLLLFRVLEDYLLAAMYTTLTFITRVMILLLSMPLFGLAGLVGFVDGLVRRDLRRFGAGLESSFWYHHIKRWVVPSFVLVWIIYLSLPFSVHPNVVLLPCSALFGLIVSLTVGQFKKYF</sequence>
<dbReference type="InterPro" id="IPR022266">
    <property type="entry name" value="DtrJ-like"/>
</dbReference>
<feature type="transmembrane region" description="Helical" evidence="1">
    <location>
        <begin position="149"/>
        <end position="172"/>
    </location>
</feature>
<keyword evidence="1" id="KW-0472">Membrane</keyword>
<feature type="transmembrane region" description="Helical" evidence="1">
    <location>
        <begin position="199"/>
        <end position="216"/>
    </location>
</feature>